<dbReference type="AlphaFoldDB" id="A0A4Y8MVY1"/>
<dbReference type="Proteomes" id="UP000297385">
    <property type="component" value="Unassembled WGS sequence"/>
</dbReference>
<name>A0A4Y8MVY1_9BURK</name>
<dbReference type="RefSeq" id="WP_134464615.1">
    <property type="nucleotide sequence ID" value="NZ_JBHMFL010000106.1"/>
</dbReference>
<sequence length="59" mass="6888">MQWIDAKTQPPTEYRPYFVLVAGRPAVAEYHEFHYDVRSPTWSIDGVTHYCEPPPIPAR</sequence>
<comment type="caution">
    <text evidence="1">The sequence shown here is derived from an EMBL/GenBank/DDBJ whole genome shotgun (WGS) entry which is preliminary data.</text>
</comment>
<protein>
    <submittedName>
        <fullName evidence="1">Uncharacterized protein</fullName>
    </submittedName>
</protein>
<dbReference type="EMBL" id="SNVI01000002">
    <property type="protein sequence ID" value="TFE41515.1"/>
    <property type="molecule type" value="Genomic_DNA"/>
</dbReference>
<gene>
    <name evidence="1" type="ORF">E2553_33165</name>
</gene>
<reference evidence="1 2" key="1">
    <citation type="submission" date="2019-03" db="EMBL/GenBank/DDBJ databases">
        <title>Complete Genome Sequence of Paraburkholderia dipogonis ICMP 19430T, a Nitrogen-fixing Symbiont of the South African Invasive Legume Dipogon lignosus in New Zealand.</title>
        <authorList>
            <person name="De Meyer S.E."/>
        </authorList>
    </citation>
    <scope>NUCLEOTIDE SEQUENCE [LARGE SCALE GENOMIC DNA]</scope>
    <source>
        <strain evidence="1 2">ICMP 19430</strain>
    </source>
</reference>
<organism evidence="1 2">
    <name type="scientific">Paraburkholderia dipogonis</name>
    <dbReference type="NCBI Taxonomy" id="1211383"/>
    <lineage>
        <taxon>Bacteria</taxon>
        <taxon>Pseudomonadati</taxon>
        <taxon>Pseudomonadota</taxon>
        <taxon>Betaproteobacteria</taxon>
        <taxon>Burkholderiales</taxon>
        <taxon>Burkholderiaceae</taxon>
        <taxon>Paraburkholderia</taxon>
    </lineage>
</organism>
<accession>A0A4Y8MVY1</accession>
<proteinExistence type="predicted"/>
<evidence type="ECO:0000313" key="1">
    <source>
        <dbReference type="EMBL" id="TFE41515.1"/>
    </source>
</evidence>
<evidence type="ECO:0000313" key="2">
    <source>
        <dbReference type="Proteomes" id="UP000297385"/>
    </source>
</evidence>
<dbReference type="GeneID" id="97309682"/>